<evidence type="ECO:0000313" key="3">
    <source>
        <dbReference type="EMBL" id="MEA1604511.1"/>
    </source>
</evidence>
<feature type="chain" id="PRO_5045726070" description="Heme utilization protein" evidence="2">
    <location>
        <begin position="25"/>
        <end position="329"/>
    </location>
</feature>
<dbReference type="Proteomes" id="UP001292571">
    <property type="component" value="Unassembled WGS sequence"/>
</dbReference>
<sequence length="329" mass="32387">MKAQFMLKPLAFALAAVLSAGVYADQGGDRNKGPQNGGNASIVDSQNNHNNLVRNEGTVNDATVEGSLGGASGNVGVNVAAGDNNQQANAGAIAVADAYMVFGTAASATIDVDQTARNNTLRNFSVPNTASMADSANGASGNVGVNIAAGNFNQQKNDMAIGVSETAYAANAGVNVSQVSNGNVTKNNATLDYGTAAVSLSMSGTGTYSGQSDQIGNVYPDIWTGDSHPAGSPDGHFDLDTATQGGSDLNDDGGALAFNEAGTLGLSGSVTGEIPVVAGFNTAVVNTASLSNSLNGASGNVGVNIAAGGGNQQSNSLAVAVGCTACASQ</sequence>
<reference evidence="3 4" key="1">
    <citation type="submission" date="2023-12" db="EMBL/GenBank/DDBJ databases">
        <title>Pseudomonas sp. T5W1.</title>
        <authorList>
            <person name="Maltman C."/>
        </authorList>
    </citation>
    <scope>NUCLEOTIDE SEQUENCE [LARGE SCALE GENOMIC DNA]</scope>
    <source>
        <strain evidence="3 4">T5W1</strain>
    </source>
</reference>
<feature type="signal peptide" evidence="2">
    <location>
        <begin position="1"/>
        <end position="24"/>
    </location>
</feature>
<organism evidence="3 4">
    <name type="scientific">Pseudomonas spirodelae</name>
    <dbReference type="NCBI Taxonomy" id="3101751"/>
    <lineage>
        <taxon>Bacteria</taxon>
        <taxon>Pseudomonadati</taxon>
        <taxon>Pseudomonadota</taxon>
        <taxon>Gammaproteobacteria</taxon>
        <taxon>Pseudomonadales</taxon>
        <taxon>Pseudomonadaceae</taxon>
        <taxon>Pseudomonas</taxon>
    </lineage>
</organism>
<evidence type="ECO:0008006" key="5">
    <source>
        <dbReference type="Google" id="ProtNLM"/>
    </source>
</evidence>
<evidence type="ECO:0000256" key="1">
    <source>
        <dbReference type="SAM" id="MobiDB-lite"/>
    </source>
</evidence>
<feature type="region of interest" description="Disordered" evidence="1">
    <location>
        <begin position="29"/>
        <end position="53"/>
    </location>
</feature>
<dbReference type="EMBL" id="JAYEET010000001">
    <property type="protein sequence ID" value="MEA1604511.1"/>
    <property type="molecule type" value="Genomic_DNA"/>
</dbReference>
<evidence type="ECO:0000256" key="2">
    <source>
        <dbReference type="SAM" id="SignalP"/>
    </source>
</evidence>
<name>A0ABU5P4E4_9PSED</name>
<proteinExistence type="predicted"/>
<accession>A0ABU5P4E4</accession>
<keyword evidence="2" id="KW-0732">Signal</keyword>
<feature type="compositionally biased region" description="Polar residues" evidence="1">
    <location>
        <begin position="33"/>
        <end position="53"/>
    </location>
</feature>
<keyword evidence="4" id="KW-1185">Reference proteome</keyword>
<dbReference type="RefSeq" id="WP_322947886.1">
    <property type="nucleotide sequence ID" value="NZ_JAYEET010000001.1"/>
</dbReference>
<protein>
    <recommendedName>
        <fullName evidence="5">Heme utilization protein</fullName>
    </recommendedName>
</protein>
<comment type="caution">
    <text evidence="3">The sequence shown here is derived from an EMBL/GenBank/DDBJ whole genome shotgun (WGS) entry which is preliminary data.</text>
</comment>
<gene>
    <name evidence="3" type="ORF">SOP97_01575</name>
</gene>
<evidence type="ECO:0000313" key="4">
    <source>
        <dbReference type="Proteomes" id="UP001292571"/>
    </source>
</evidence>